<dbReference type="STRING" id="445961.IW15_14340"/>
<evidence type="ECO:0000313" key="2">
    <source>
        <dbReference type="Proteomes" id="UP000028705"/>
    </source>
</evidence>
<dbReference type="GO" id="GO:0003824">
    <property type="term" value="F:catalytic activity"/>
    <property type="evidence" value="ECO:0007669"/>
    <property type="project" value="InterPro"/>
</dbReference>
<evidence type="ECO:0008006" key="3">
    <source>
        <dbReference type="Google" id="ProtNLM"/>
    </source>
</evidence>
<comment type="caution">
    <text evidence="1">The sequence shown here is derived from an EMBL/GenBank/DDBJ whole genome shotgun (WGS) entry which is preliminary data.</text>
</comment>
<dbReference type="GO" id="GO:0030246">
    <property type="term" value="F:carbohydrate binding"/>
    <property type="evidence" value="ECO:0007669"/>
    <property type="project" value="InterPro"/>
</dbReference>
<dbReference type="eggNOG" id="COG4677">
    <property type="taxonomic scope" value="Bacteria"/>
</dbReference>
<dbReference type="Pfam" id="PF16153">
    <property type="entry name" value="DUF4861"/>
    <property type="match status" value="1"/>
</dbReference>
<evidence type="ECO:0000313" key="1">
    <source>
        <dbReference type="EMBL" id="KFF11861.1"/>
    </source>
</evidence>
<proteinExistence type="predicted"/>
<dbReference type="InterPro" id="IPR011013">
    <property type="entry name" value="Gal_mutarotase_sf_dom"/>
</dbReference>
<sequence length="395" mass="44759">MLSHKIPILGFIYAIDCIFGIGKMKGQSSIQVKNTLDFARNEVISVPVSQLKSFLSNNKEGDLRIKDHQNNFLPIQWIDYDSDGKKDELLFLAAVEAKKTNNYTIMADGKTPVPESPVTTYSRLAPERVDDYAWENDKIAFRVYGPKGQQEAVQGIKSSTLSSGVDIWLKRTEKSIINKWYKGYLTDPMFYHKDTRGEGYDPYHVGNSRGTGGIGIWSKDSLQVSQNFVTSKTIAEGPLRTVFELTYHPWSEYGVTETKRISLDLGSNFSKFESNFTAEKKVPNYIIGITLHNNEGQTQLNNKNGWYLHWEKIDDAFVGEGIVVEPAIVEKSWARKSKVADQSNLLVVTKPKQKLVYYAGFAWQKSGQIKTIQDWENILQKQSQIIAAPLLIKIK</sequence>
<keyword evidence="2" id="KW-1185">Reference proteome</keyword>
<reference evidence="1 2" key="1">
    <citation type="submission" date="2014-07" db="EMBL/GenBank/DDBJ databases">
        <title>Genome of Chryseobacterium soli DSM 19298.</title>
        <authorList>
            <person name="Stropko S.J."/>
            <person name="Pipes S.E."/>
            <person name="Newman J."/>
        </authorList>
    </citation>
    <scope>NUCLEOTIDE SEQUENCE [LARGE SCALE GENOMIC DNA]</scope>
    <source>
        <strain evidence="1 2">DSM 19298</strain>
    </source>
</reference>
<dbReference type="OrthoDB" id="9800230at2"/>
<dbReference type="RefSeq" id="WP_034712306.1">
    <property type="nucleotide sequence ID" value="NZ_JPRH01000005.1"/>
</dbReference>
<organism evidence="1 2">
    <name type="scientific">Chryseobacterium soli</name>
    <dbReference type="NCBI Taxonomy" id="445961"/>
    <lineage>
        <taxon>Bacteria</taxon>
        <taxon>Pseudomonadati</taxon>
        <taxon>Bacteroidota</taxon>
        <taxon>Flavobacteriia</taxon>
        <taxon>Flavobacteriales</taxon>
        <taxon>Weeksellaceae</taxon>
        <taxon>Chryseobacterium group</taxon>
        <taxon>Chryseobacterium</taxon>
    </lineage>
</organism>
<accession>A0A086A597</accession>
<name>A0A086A597_9FLAO</name>
<dbReference type="EMBL" id="JPRH01000005">
    <property type="protein sequence ID" value="KFF11861.1"/>
    <property type="molecule type" value="Genomic_DNA"/>
</dbReference>
<dbReference type="GO" id="GO:0005975">
    <property type="term" value="P:carbohydrate metabolic process"/>
    <property type="evidence" value="ECO:0007669"/>
    <property type="project" value="InterPro"/>
</dbReference>
<dbReference type="SUPFAM" id="SSF74650">
    <property type="entry name" value="Galactose mutarotase-like"/>
    <property type="match status" value="1"/>
</dbReference>
<dbReference type="AlphaFoldDB" id="A0A086A597"/>
<dbReference type="Proteomes" id="UP000028705">
    <property type="component" value="Unassembled WGS sequence"/>
</dbReference>
<gene>
    <name evidence="1" type="ORF">IW15_14340</name>
</gene>
<dbReference type="InterPro" id="IPR032342">
    <property type="entry name" value="DUF4861"/>
</dbReference>
<protein>
    <recommendedName>
        <fullName evidence="3">DUF4861 domain-containing protein</fullName>
    </recommendedName>
</protein>